<dbReference type="EMBL" id="BOMG01000095">
    <property type="protein sequence ID" value="GID59247.1"/>
    <property type="molecule type" value="Genomic_DNA"/>
</dbReference>
<protein>
    <recommendedName>
        <fullName evidence="3">(2Fe-2S) ferredoxin domain-containing protein</fullName>
    </recommendedName>
</protein>
<dbReference type="Proteomes" id="UP000612282">
    <property type="component" value="Unassembled WGS sequence"/>
</dbReference>
<name>A0ABQ3XL63_9ACTN</name>
<evidence type="ECO:0008006" key="3">
    <source>
        <dbReference type="Google" id="ProtNLM"/>
    </source>
</evidence>
<keyword evidence="2" id="KW-1185">Reference proteome</keyword>
<reference evidence="1 2" key="1">
    <citation type="submission" date="2021-01" db="EMBL/GenBank/DDBJ databases">
        <title>Whole genome shotgun sequence of Actinoplanes couchii NBRC 106145.</title>
        <authorList>
            <person name="Komaki H."/>
            <person name="Tamura T."/>
        </authorList>
    </citation>
    <scope>NUCLEOTIDE SEQUENCE [LARGE SCALE GENOMIC DNA]</scope>
    <source>
        <strain evidence="1 2">NBRC 106145</strain>
    </source>
</reference>
<organism evidence="1 2">
    <name type="scientific">Actinoplanes couchii</name>
    <dbReference type="NCBI Taxonomy" id="403638"/>
    <lineage>
        <taxon>Bacteria</taxon>
        <taxon>Bacillati</taxon>
        <taxon>Actinomycetota</taxon>
        <taxon>Actinomycetes</taxon>
        <taxon>Micromonosporales</taxon>
        <taxon>Micromonosporaceae</taxon>
        <taxon>Actinoplanes</taxon>
    </lineage>
</organism>
<evidence type="ECO:0000313" key="1">
    <source>
        <dbReference type="EMBL" id="GID59247.1"/>
    </source>
</evidence>
<gene>
    <name evidence="1" type="ORF">Aco03nite_076510</name>
</gene>
<sequence length="124" mass="13504">MTIRPAVTGCTVTVCRDCCCGSLRKHPKIDHDGQIEVIRAELEPRNRVRTSLCLDACDQSNVVVVHPTPAARRTGARPVWFGLVLDDTVLDDLITWVRDGGPGVVEVPPILQLSVITPPANADR</sequence>
<evidence type="ECO:0000313" key="2">
    <source>
        <dbReference type="Proteomes" id="UP000612282"/>
    </source>
</evidence>
<accession>A0ABQ3XL63</accession>
<proteinExistence type="predicted"/>
<comment type="caution">
    <text evidence="1">The sequence shown here is derived from an EMBL/GenBank/DDBJ whole genome shotgun (WGS) entry which is preliminary data.</text>
</comment>